<dbReference type="OrthoDB" id="5566900at2"/>
<dbReference type="EMBL" id="RBXR01000001">
    <property type="protein sequence ID" value="RKT67355.1"/>
    <property type="molecule type" value="Genomic_DNA"/>
</dbReference>
<evidence type="ECO:0000313" key="2">
    <source>
        <dbReference type="EMBL" id="RKT67355.1"/>
    </source>
</evidence>
<protein>
    <submittedName>
        <fullName evidence="2">Methyltransferase family protein</fullName>
    </submittedName>
</protein>
<keyword evidence="2" id="KW-0808">Transferase</keyword>
<dbReference type="CDD" id="cd02440">
    <property type="entry name" value="AdoMet_MTases"/>
    <property type="match status" value="1"/>
</dbReference>
<reference evidence="2 3" key="1">
    <citation type="submission" date="2018-10" db="EMBL/GenBank/DDBJ databases">
        <title>Sequencing the genomes of 1000 actinobacteria strains.</title>
        <authorList>
            <person name="Klenk H.-P."/>
        </authorList>
    </citation>
    <scope>NUCLEOTIDE SEQUENCE [LARGE SCALE GENOMIC DNA]</scope>
    <source>
        <strain evidence="2 3">DSM 43911</strain>
    </source>
</reference>
<dbReference type="Proteomes" id="UP000272729">
    <property type="component" value="Unassembled WGS sequence"/>
</dbReference>
<dbReference type="SUPFAM" id="SSF53335">
    <property type="entry name" value="S-adenosyl-L-methionine-dependent methyltransferases"/>
    <property type="match status" value="1"/>
</dbReference>
<gene>
    <name evidence="2" type="ORF">DFJ66_0530</name>
</gene>
<sequence length="252" mass="28006">MPGTSEHTTRNRRHWDTQAAAAHGPLARAHWSRTTPAWGLWSTPETDLHVLPDDPTGLDVVELGCGTAYISAWLARAGAHPVGLDISAPQLATARAMQTEFDLHFPLVLADAEHPPLADNTFDLAISEYGASLWCDPHHWIPQAARLLRPGGRLVFLRRTPLFALCARPGHPAATTLQRPHATLDRVRNADATEFTLPHGAMLRLLRDTGFDVEDLIELHAPEGHHDYPEVTGEWGHHWPSEEIWKARLRPT</sequence>
<dbReference type="GO" id="GO:0008757">
    <property type="term" value="F:S-adenosylmethionine-dependent methyltransferase activity"/>
    <property type="evidence" value="ECO:0007669"/>
    <property type="project" value="InterPro"/>
</dbReference>
<keyword evidence="2" id="KW-0489">Methyltransferase</keyword>
<dbReference type="Gene3D" id="3.40.50.150">
    <property type="entry name" value="Vaccinia Virus protein VP39"/>
    <property type="match status" value="1"/>
</dbReference>
<evidence type="ECO:0000313" key="3">
    <source>
        <dbReference type="Proteomes" id="UP000272729"/>
    </source>
</evidence>
<dbReference type="InterPro" id="IPR029063">
    <property type="entry name" value="SAM-dependent_MTases_sf"/>
</dbReference>
<dbReference type="RefSeq" id="WP_121217591.1">
    <property type="nucleotide sequence ID" value="NZ_JBIUBA010000009.1"/>
</dbReference>
<proteinExistence type="predicted"/>
<evidence type="ECO:0000259" key="1">
    <source>
        <dbReference type="Pfam" id="PF08241"/>
    </source>
</evidence>
<dbReference type="InterPro" id="IPR013216">
    <property type="entry name" value="Methyltransf_11"/>
</dbReference>
<feature type="domain" description="Methyltransferase type 11" evidence="1">
    <location>
        <begin position="62"/>
        <end position="156"/>
    </location>
</feature>
<dbReference type="AlphaFoldDB" id="A0A495X263"/>
<dbReference type="PANTHER" id="PTHR43591">
    <property type="entry name" value="METHYLTRANSFERASE"/>
    <property type="match status" value="1"/>
</dbReference>
<accession>A0A495X263</accession>
<organism evidence="2 3">
    <name type="scientific">Saccharothrix variisporea</name>
    <dbReference type="NCBI Taxonomy" id="543527"/>
    <lineage>
        <taxon>Bacteria</taxon>
        <taxon>Bacillati</taxon>
        <taxon>Actinomycetota</taxon>
        <taxon>Actinomycetes</taxon>
        <taxon>Pseudonocardiales</taxon>
        <taxon>Pseudonocardiaceae</taxon>
        <taxon>Saccharothrix</taxon>
    </lineage>
</organism>
<keyword evidence="3" id="KW-1185">Reference proteome</keyword>
<comment type="caution">
    <text evidence="2">The sequence shown here is derived from an EMBL/GenBank/DDBJ whole genome shotgun (WGS) entry which is preliminary data.</text>
</comment>
<dbReference type="GO" id="GO:0032259">
    <property type="term" value="P:methylation"/>
    <property type="evidence" value="ECO:0007669"/>
    <property type="project" value="UniProtKB-KW"/>
</dbReference>
<dbReference type="PANTHER" id="PTHR43591:SF24">
    <property type="entry name" value="2-METHOXY-6-POLYPRENYL-1,4-BENZOQUINOL METHYLASE, MITOCHONDRIAL"/>
    <property type="match status" value="1"/>
</dbReference>
<name>A0A495X263_9PSEU</name>
<dbReference type="Pfam" id="PF08241">
    <property type="entry name" value="Methyltransf_11"/>
    <property type="match status" value="1"/>
</dbReference>